<dbReference type="InterPro" id="IPR011333">
    <property type="entry name" value="SKP1/BTB/POZ_sf"/>
</dbReference>
<dbReference type="SUPFAM" id="SSF54695">
    <property type="entry name" value="POZ domain"/>
    <property type="match status" value="1"/>
</dbReference>
<evidence type="ECO:0000313" key="3">
    <source>
        <dbReference type="EMBL" id="KAG2433077.1"/>
    </source>
</evidence>
<gene>
    <name evidence="3" type="ORF">HYH02_012781</name>
</gene>
<feature type="compositionally biased region" description="Low complexity" evidence="1">
    <location>
        <begin position="282"/>
        <end position="291"/>
    </location>
</feature>
<feature type="compositionally biased region" description="Low complexity" evidence="1">
    <location>
        <begin position="421"/>
        <end position="436"/>
    </location>
</feature>
<name>A0A835VXL6_9CHLO</name>
<keyword evidence="4" id="KW-1185">Reference proteome</keyword>
<dbReference type="GO" id="GO:0051260">
    <property type="term" value="P:protein homooligomerization"/>
    <property type="evidence" value="ECO:0007669"/>
    <property type="project" value="InterPro"/>
</dbReference>
<feature type="region of interest" description="Disordered" evidence="1">
    <location>
        <begin position="274"/>
        <end position="330"/>
    </location>
</feature>
<dbReference type="Pfam" id="PF02214">
    <property type="entry name" value="BTB_2"/>
    <property type="match status" value="1"/>
</dbReference>
<evidence type="ECO:0000259" key="2">
    <source>
        <dbReference type="Pfam" id="PF02214"/>
    </source>
</evidence>
<dbReference type="OrthoDB" id="542697at2759"/>
<protein>
    <recommendedName>
        <fullName evidence="2">Potassium channel tetramerisation-type BTB domain-containing protein</fullName>
    </recommendedName>
</protein>
<sequence>MEDNAQSGKANGGGTPPGPTSSASTAAPSPAAAGPASAAADDVALHFARLTEAVDAKMRALAEKERSVVAAEAKLSAASERMAAVSGRSGAADVIRLNVGGTSLATSRRTLTLVPDSLLATMFSGDWDDHLARDPSGAVFLDYDPHLFGGLVNWLRACDLAGPEAPLGEVRVEQERQEQLLVLVDFLQLQRYIPCRFTEVFSPTLSSPYVALSDSISISGTGTGSGYRTVARRTAGGGGSGAYAVAAAAHCYFDTHVELVLHVERFGAVRPAAGGSGGGGAATAAGPAAAGQGAGGNAGRAFAGGPQGPRQAGAGGGNAAGSGDDGAAAGSTNHPMFVGVMCRGQLDSLDQNKRNANATWQSTCHGWWTHRRQGCKVQGGQARLLGHQPLWTEGDTLVLSLDAARMSDPASTVAAPPPAAAAPVPGAAGAAAADAGSGKGDGAAGAAAGAVAGGAAAGGGRNSVQLSLTNCRTSETLRCQFSPDALGGGHEEQWLVVVGLSGVGDSVRIASARRVGMRPPRPQD</sequence>
<accession>A0A835VXL6</accession>
<dbReference type="AlphaFoldDB" id="A0A835VXL6"/>
<reference evidence="3" key="1">
    <citation type="journal article" date="2020" name="bioRxiv">
        <title>Comparative genomics of Chlamydomonas.</title>
        <authorList>
            <person name="Craig R.J."/>
            <person name="Hasan A.R."/>
            <person name="Ness R.W."/>
            <person name="Keightley P.D."/>
        </authorList>
    </citation>
    <scope>NUCLEOTIDE SEQUENCE</scope>
    <source>
        <strain evidence="3">CCAP 11/173</strain>
    </source>
</reference>
<dbReference type="Gene3D" id="3.30.710.10">
    <property type="entry name" value="Potassium Channel Kv1.1, Chain A"/>
    <property type="match status" value="1"/>
</dbReference>
<proteinExistence type="predicted"/>
<dbReference type="Proteomes" id="UP000613740">
    <property type="component" value="Unassembled WGS sequence"/>
</dbReference>
<feature type="compositionally biased region" description="Gly residues" evidence="1">
    <location>
        <begin position="313"/>
        <end position="324"/>
    </location>
</feature>
<feature type="compositionally biased region" description="Low complexity" evidence="1">
    <location>
        <begin position="299"/>
        <end position="312"/>
    </location>
</feature>
<organism evidence="3 4">
    <name type="scientific">Chlamydomonas schloesseri</name>
    <dbReference type="NCBI Taxonomy" id="2026947"/>
    <lineage>
        <taxon>Eukaryota</taxon>
        <taxon>Viridiplantae</taxon>
        <taxon>Chlorophyta</taxon>
        <taxon>core chlorophytes</taxon>
        <taxon>Chlorophyceae</taxon>
        <taxon>CS clade</taxon>
        <taxon>Chlamydomonadales</taxon>
        <taxon>Chlamydomonadaceae</taxon>
        <taxon>Chlamydomonas</taxon>
    </lineage>
</organism>
<feature type="compositionally biased region" description="Low complexity" evidence="1">
    <location>
        <begin position="20"/>
        <end position="35"/>
    </location>
</feature>
<evidence type="ECO:0000256" key="1">
    <source>
        <dbReference type="SAM" id="MobiDB-lite"/>
    </source>
</evidence>
<evidence type="ECO:0000313" key="4">
    <source>
        <dbReference type="Proteomes" id="UP000613740"/>
    </source>
</evidence>
<dbReference type="InterPro" id="IPR003131">
    <property type="entry name" value="T1-type_BTB"/>
</dbReference>
<feature type="domain" description="Potassium channel tetramerisation-type BTB" evidence="2">
    <location>
        <begin position="95"/>
        <end position="166"/>
    </location>
</feature>
<dbReference type="EMBL" id="JAEHOD010000064">
    <property type="protein sequence ID" value="KAG2433077.1"/>
    <property type="molecule type" value="Genomic_DNA"/>
</dbReference>
<dbReference type="PANTHER" id="PTHR14499">
    <property type="entry name" value="POTASSIUM CHANNEL TETRAMERIZATION DOMAIN-CONTAINING"/>
    <property type="match status" value="1"/>
</dbReference>
<feature type="region of interest" description="Disordered" evidence="1">
    <location>
        <begin position="1"/>
        <end position="35"/>
    </location>
</feature>
<dbReference type="PANTHER" id="PTHR14499:SF136">
    <property type="entry name" value="GH08630P"/>
    <property type="match status" value="1"/>
</dbReference>
<comment type="caution">
    <text evidence="3">The sequence shown here is derived from an EMBL/GenBank/DDBJ whole genome shotgun (WGS) entry which is preliminary data.</text>
</comment>
<feature type="region of interest" description="Disordered" evidence="1">
    <location>
        <begin position="409"/>
        <end position="446"/>
    </location>
</feature>